<name>A0A6C0I504_9ZZZZ</name>
<feature type="compositionally biased region" description="Polar residues" evidence="1">
    <location>
        <begin position="10"/>
        <end position="23"/>
    </location>
</feature>
<proteinExistence type="predicted"/>
<organism evidence="2">
    <name type="scientific">viral metagenome</name>
    <dbReference type="NCBI Taxonomy" id="1070528"/>
    <lineage>
        <taxon>unclassified sequences</taxon>
        <taxon>metagenomes</taxon>
        <taxon>organismal metagenomes</taxon>
    </lineage>
</organism>
<dbReference type="EMBL" id="MN740096">
    <property type="protein sequence ID" value="QHT87660.1"/>
    <property type="molecule type" value="Genomic_DNA"/>
</dbReference>
<feature type="region of interest" description="Disordered" evidence="1">
    <location>
        <begin position="1"/>
        <end position="88"/>
    </location>
</feature>
<protein>
    <submittedName>
        <fullName evidence="2">Uncharacterized protein</fullName>
    </submittedName>
</protein>
<evidence type="ECO:0000313" key="2">
    <source>
        <dbReference type="EMBL" id="QHT87660.1"/>
    </source>
</evidence>
<dbReference type="AlphaFoldDB" id="A0A6C0I504"/>
<accession>A0A6C0I504</accession>
<sequence length="336" mass="38158">MANEGKVITINESDFSLSKSPFTQKKKPKQKASGGIKVKSKPKKKENTLKKRSIINMIRKHQKDRIDSLSKGDTDETDTPNVDKDPFNKDFNEAKDFLEQLTKQTEIAKPNKTIKKRGNHTIPTAALTNFEYENVSLEFPSLSLNTLEPSKQTFVPSNLQIKGPLYGCLKNGSLPTYKKYINQTRRVDPIQKQQLPVSRPITISEDITETLKNASAIRQLDAKLKNDVITQRPRLTKQKRTMRRTYKVGRSKTSPQVGVLISNKTLRNNISAKTHTLRQVSIDEVKKHLIKHGLIKVGSIAPNDVLRKMYESAMLICGEVQNHNPDNILHNFLNDH</sequence>
<feature type="compositionally biased region" description="Basic residues" evidence="1">
    <location>
        <begin position="38"/>
        <end position="63"/>
    </location>
</feature>
<reference evidence="2" key="1">
    <citation type="journal article" date="2020" name="Nature">
        <title>Giant virus diversity and host interactions through global metagenomics.</title>
        <authorList>
            <person name="Schulz F."/>
            <person name="Roux S."/>
            <person name="Paez-Espino D."/>
            <person name="Jungbluth S."/>
            <person name="Walsh D.A."/>
            <person name="Denef V.J."/>
            <person name="McMahon K.D."/>
            <person name="Konstantinidis K.T."/>
            <person name="Eloe-Fadrosh E.A."/>
            <person name="Kyrpides N.C."/>
            <person name="Woyke T."/>
        </authorList>
    </citation>
    <scope>NUCLEOTIDE SEQUENCE</scope>
    <source>
        <strain evidence="2">GVMAG-M-3300023184-190</strain>
    </source>
</reference>
<feature type="compositionally biased region" description="Basic and acidic residues" evidence="1">
    <location>
        <begin position="64"/>
        <end position="74"/>
    </location>
</feature>
<evidence type="ECO:0000256" key="1">
    <source>
        <dbReference type="SAM" id="MobiDB-lite"/>
    </source>
</evidence>